<reference evidence="1 2" key="1">
    <citation type="submission" date="2018-07" db="EMBL/GenBank/DDBJ databases">
        <title>Diversity of Mesorhizobium strains in Brazil.</title>
        <authorList>
            <person name="Helene L.C.F."/>
            <person name="Dall'Agnol R."/>
            <person name="Delamuta J.R.M."/>
            <person name="Hungria M."/>
        </authorList>
    </citation>
    <scope>NUCLEOTIDE SEQUENCE [LARGE SCALE GENOMIC DNA]</scope>
    <source>
        <strain evidence="1 2">CNPSo 3140</strain>
    </source>
</reference>
<dbReference type="Proteomes" id="UP000251956">
    <property type="component" value="Unassembled WGS sequence"/>
</dbReference>
<evidence type="ECO:0000313" key="2">
    <source>
        <dbReference type="Proteomes" id="UP000251956"/>
    </source>
</evidence>
<accession>A0A330GLR2</accession>
<name>A0A330GLR2_9HYPH</name>
<gene>
    <name evidence="1" type="ORF">DPM35_23075</name>
</gene>
<proteinExistence type="predicted"/>
<keyword evidence="2" id="KW-1185">Reference proteome</keyword>
<evidence type="ECO:0000313" key="1">
    <source>
        <dbReference type="EMBL" id="RAZ73739.1"/>
    </source>
</evidence>
<dbReference type="EMBL" id="QMBQ01000007">
    <property type="protein sequence ID" value="RAZ73739.1"/>
    <property type="molecule type" value="Genomic_DNA"/>
</dbReference>
<sequence length="61" mass="6885">MIKSEIASCRNRRWVRKISLPIARINAAQPLDPDPFVAVLFTLCDAKMAKFKTITIAGQRL</sequence>
<protein>
    <submittedName>
        <fullName evidence="1">Uncharacterized protein</fullName>
    </submittedName>
</protein>
<organism evidence="1 2">
    <name type="scientific">Mesorhizobium atlanticum</name>
    <dbReference type="NCBI Taxonomy" id="2233532"/>
    <lineage>
        <taxon>Bacteria</taxon>
        <taxon>Pseudomonadati</taxon>
        <taxon>Pseudomonadota</taxon>
        <taxon>Alphaproteobacteria</taxon>
        <taxon>Hyphomicrobiales</taxon>
        <taxon>Phyllobacteriaceae</taxon>
        <taxon>Mesorhizobium</taxon>
    </lineage>
</organism>
<comment type="caution">
    <text evidence="1">The sequence shown here is derived from an EMBL/GenBank/DDBJ whole genome shotgun (WGS) entry which is preliminary data.</text>
</comment>
<dbReference type="AlphaFoldDB" id="A0A330GLR2"/>